<name>A0AAN7SVG2_9EURO</name>
<dbReference type="GO" id="GO:0019760">
    <property type="term" value="P:glucosinolate metabolic process"/>
    <property type="evidence" value="ECO:0007669"/>
    <property type="project" value="UniProtKB-ARBA"/>
</dbReference>
<dbReference type="PANTHER" id="PTHR47435:SF4">
    <property type="entry name" value="KELCH REPEAT PROTEIN (AFU_ORTHOLOGUE AFUA_5G12780)"/>
    <property type="match status" value="1"/>
</dbReference>
<dbReference type="InterPro" id="IPR015915">
    <property type="entry name" value="Kelch-typ_b-propeller"/>
</dbReference>
<evidence type="ECO:0000313" key="5">
    <source>
        <dbReference type="Proteomes" id="UP001309876"/>
    </source>
</evidence>
<dbReference type="EMBL" id="JAVRRJ010000008">
    <property type="protein sequence ID" value="KAK5082312.1"/>
    <property type="molecule type" value="Genomic_DNA"/>
</dbReference>
<keyword evidence="5" id="KW-1185">Reference proteome</keyword>
<keyword evidence="1" id="KW-0677">Repeat</keyword>
<feature type="region of interest" description="Disordered" evidence="3">
    <location>
        <begin position="200"/>
        <end position="223"/>
    </location>
</feature>
<evidence type="ECO:0000256" key="3">
    <source>
        <dbReference type="SAM" id="MobiDB-lite"/>
    </source>
</evidence>
<dbReference type="AlphaFoldDB" id="A0AAN7SVG2"/>
<evidence type="ECO:0000313" key="4">
    <source>
        <dbReference type="EMBL" id="KAK5082312.1"/>
    </source>
</evidence>
<comment type="caution">
    <text evidence="4">The sequence shown here is derived from an EMBL/GenBank/DDBJ whole genome shotgun (WGS) entry which is preliminary data.</text>
</comment>
<feature type="compositionally biased region" description="Low complexity" evidence="3">
    <location>
        <begin position="209"/>
        <end position="222"/>
    </location>
</feature>
<evidence type="ECO:0000256" key="2">
    <source>
        <dbReference type="ARBA" id="ARBA00023004"/>
    </source>
</evidence>
<gene>
    <name evidence="4" type="ORF">LTR05_007458</name>
</gene>
<sequence length="493" mass="53329">MAEAVAAFYAIETAVEAAAVSALAVSGATVPLHAKFQKVNGAPSTAAAVKGSTTHVVKNKLYIVGGEAAEPIDDHGIHVLSFAPDFGSSRTTLSQPLDLDYELQKPEFAIEQRPLQAHSKHLEEDVSVAKDLSHRHSWARNKHASAAVDDKIYVLGGVFAGSNKLRKSNTEHIIPLDTILAFDTLRSTYSAIAANTSKSTEGIPEPRYSASCTSSPNPSSVPALQGEGPTIEAHGTIFLHGGYDVSGQPLHDTWTFDIGTRAWHKFPTIVEEALHDRSSPGQISYVDGRLWYVNSSTVMYLDLSERQPLSDDDIPPVSESLSTGRVGSGQWQVVYPTPEADPAVPAEKYKTKSATAAKADSIPTEPTNHVAPVTTGAGRLYLVTCSSTNPQQMHLFQIPSSAQTAASVKDTIRDKTSSAISALSDDWKSGKHEWSKIEVLRSTKEEGELKIPSTDLEDFSVATWEEYGNKLVFWGGKTETDDYKNEGWVLQLD</sequence>
<dbReference type="Gene3D" id="2.120.10.80">
    <property type="entry name" value="Kelch-type beta propeller"/>
    <property type="match status" value="1"/>
</dbReference>
<dbReference type="PANTHER" id="PTHR47435">
    <property type="entry name" value="KELCH REPEAT PROTEIN (AFU_ORTHOLOGUE AFUA_5G12780)"/>
    <property type="match status" value="1"/>
</dbReference>
<proteinExistence type="predicted"/>
<protein>
    <submittedName>
        <fullName evidence="4">Uncharacterized protein</fullName>
    </submittedName>
</protein>
<dbReference type="SUPFAM" id="SSF117281">
    <property type="entry name" value="Kelch motif"/>
    <property type="match status" value="1"/>
</dbReference>
<accession>A0AAN7SVG2</accession>
<reference evidence="4 5" key="1">
    <citation type="submission" date="2023-08" db="EMBL/GenBank/DDBJ databases">
        <title>Black Yeasts Isolated from many extreme environments.</title>
        <authorList>
            <person name="Coleine C."/>
            <person name="Stajich J.E."/>
            <person name="Selbmann L."/>
        </authorList>
    </citation>
    <scope>NUCLEOTIDE SEQUENCE [LARGE SCALE GENOMIC DNA]</scope>
    <source>
        <strain evidence="4 5">CCFEE 5910</strain>
    </source>
</reference>
<evidence type="ECO:0000256" key="1">
    <source>
        <dbReference type="ARBA" id="ARBA00022737"/>
    </source>
</evidence>
<keyword evidence="2" id="KW-0408">Iron</keyword>
<organism evidence="4 5">
    <name type="scientific">Lithohypha guttulata</name>
    <dbReference type="NCBI Taxonomy" id="1690604"/>
    <lineage>
        <taxon>Eukaryota</taxon>
        <taxon>Fungi</taxon>
        <taxon>Dikarya</taxon>
        <taxon>Ascomycota</taxon>
        <taxon>Pezizomycotina</taxon>
        <taxon>Eurotiomycetes</taxon>
        <taxon>Chaetothyriomycetidae</taxon>
        <taxon>Chaetothyriales</taxon>
        <taxon>Trichomeriaceae</taxon>
        <taxon>Lithohypha</taxon>
    </lineage>
</organism>
<dbReference type="Proteomes" id="UP001309876">
    <property type="component" value="Unassembled WGS sequence"/>
</dbReference>